<feature type="domain" description="Copper amine oxidase-like N-terminal" evidence="1">
    <location>
        <begin position="30"/>
        <end position="74"/>
    </location>
</feature>
<dbReference type="SUPFAM" id="SSF55383">
    <property type="entry name" value="Copper amine oxidase, domain N"/>
    <property type="match status" value="1"/>
</dbReference>
<protein>
    <submittedName>
        <fullName evidence="2">Copper amine oxidase N-terminal domain-containing protein</fullName>
    </submittedName>
</protein>
<proteinExistence type="predicted"/>
<accession>A0ABY8WWD6</accession>
<sequence>MLAISVMATLLSVSVTLGAAYASGIIKINLNGKQVSTDVAPQMVNNRVMVPISFVSKALGANVAWDSKTQTVSIKSNGILFENVWDETFTADGNNDSLGAFTFAHINNTVQTFMSGMDTGDRQLLEISTSKEMDIDKLSEQHYSMGPTMLSSQIIDMRTIKKNKPDQSPEYQVRVAIQTWLDSPTVDYWDLNVVMTPTVTNKEGFITTEGGKMEYVVKKKVLVKSTPVDSHRVFPGYTFK</sequence>
<dbReference type="InterPro" id="IPR012854">
    <property type="entry name" value="Cu_amine_oxidase-like_N"/>
</dbReference>
<dbReference type="Gene3D" id="3.30.457.10">
    <property type="entry name" value="Copper amine oxidase-like, N-terminal domain"/>
    <property type="match status" value="1"/>
</dbReference>
<dbReference type="Proteomes" id="UP001236415">
    <property type="component" value="Chromosome"/>
</dbReference>
<dbReference type="EMBL" id="CP127162">
    <property type="protein sequence ID" value="WIV17180.1"/>
    <property type="molecule type" value="Genomic_DNA"/>
</dbReference>
<evidence type="ECO:0000259" key="1">
    <source>
        <dbReference type="Pfam" id="PF07833"/>
    </source>
</evidence>
<evidence type="ECO:0000313" key="3">
    <source>
        <dbReference type="Proteomes" id="UP001236415"/>
    </source>
</evidence>
<keyword evidence="3" id="KW-1185">Reference proteome</keyword>
<organism evidence="2 3">
    <name type="scientific">Paenibacillus polygoni</name>
    <dbReference type="NCBI Taxonomy" id="3050112"/>
    <lineage>
        <taxon>Bacteria</taxon>
        <taxon>Bacillati</taxon>
        <taxon>Bacillota</taxon>
        <taxon>Bacilli</taxon>
        <taxon>Bacillales</taxon>
        <taxon>Paenibacillaceae</taxon>
        <taxon>Paenibacillus</taxon>
    </lineage>
</organism>
<dbReference type="Pfam" id="PF07833">
    <property type="entry name" value="Cu_amine_oxidN1"/>
    <property type="match status" value="1"/>
</dbReference>
<name>A0ABY8WWD6_9BACL</name>
<dbReference type="RefSeq" id="WP_285741296.1">
    <property type="nucleotide sequence ID" value="NZ_CP127162.1"/>
</dbReference>
<gene>
    <name evidence="2" type="ORF">QPK24_12015</name>
</gene>
<evidence type="ECO:0000313" key="2">
    <source>
        <dbReference type="EMBL" id="WIV17180.1"/>
    </source>
</evidence>
<reference evidence="2 3" key="1">
    <citation type="submission" date="2023-06" db="EMBL/GenBank/DDBJ databases">
        <title>Paenibacillus polygonum sp. nov., an endophytic bacterium, isolated from Polygonum lapathifolium L. in Nanji Wetland National Nature Reserve, South of Poyang Lake, Jiangxi Province, China.</title>
        <authorList>
            <person name="Yu Z."/>
        </authorList>
    </citation>
    <scope>NUCLEOTIDE SEQUENCE [LARGE SCALE GENOMIC DNA]</scope>
    <source>
        <strain evidence="2 3">C31</strain>
    </source>
</reference>
<dbReference type="InterPro" id="IPR036582">
    <property type="entry name" value="Mao_N_sf"/>
</dbReference>